<feature type="region of interest" description="Disordered" evidence="5">
    <location>
        <begin position="977"/>
        <end position="1017"/>
    </location>
</feature>
<sequence length="1039" mass="114617">MLSKLLTAVLLLAAQAYTADVSKLFHYELGLNGTAHQAEFQERTHAGYRLTYVNGYYSPEQNQTLFSSIWEKTGATSAVPWISRHGLTATQYNDLSTDLRSKKYHPVVLNGYNLPNGERRFVTIWEKSTIGVWKQAVDLTIDQLKEKVASLAPLRLTSLSGYTINNGLRYSATWGERTSSDWKGEWLYYANVTGVMQVGVNAVEWKPTYLHAHSVNGEPVVDSVWERYTGPGYGAQLWYYEDNDTAEGYKTFFNSMTKQGYKPRMVTAHYSKECGVRYMECVKRNIGHLCTKDERQPRAKRSKTEHKDKTAAKNGPPAIGDGEAEAEEAARLLEHFVEGVPRPNTYLPGVFGPTPSLVAPDFPNRYWSTNDPKRHGEKLALIREIVDAMPELEMIHVLFEVFVTRCQGPLGNVVHTPTYMKRAEQFCNCLSLASPDSRVLAISSTVSMETLGCFLLALVLGLAFHPSPSLLGWTPTSLSLRVEEFRASDIRSKTWRSLSLRCLQDGVSLFCGSIAGLQAAIMLLLDGQEGSLALDAVLVTAISGARKLGLHRLGDIKLDASASHFAPLGNGTSSPAEQPHIRTEIGIRIWWALVQRDWSRGQALGYYTVHPSQFNTRMPLHINDDDLCLSMERVSINGEIMERPRSEFTMLSYTVHAHELATIVRESIDLWGSATQQPDATTESTKLRKHLNNRYEGYVAGLPSYFRLGSTVGLTATGLMAAIPVQRWMLHQQLWSLLLRLHRANLSSPISRASCQLLAQNIIGTQAQIQARCAVCGTLSTSETQIFNAAVVLLLDLLFTPKQADADSASTHLSRLMSRDKIREAIELLRTKGITEGSSLQDLHLNQIKGSVQRSVFVLQALMKLEEEDSDNSAKSSLRLKVADIIRALNVSADAATAPLQEQQGPFDAFSPFNMSMPCANVADGFPDLDVLPILSNGLSPNFWQFLDFPPPPVDDHTKEVSLATLGDPLGPLRLGTSQFTDSYSSSPSSRMNHTSPSLQSGPIRMSGGSDSAANPSSADAYAAAEFCYAMGDGPMAPL</sequence>
<gene>
    <name evidence="7" type="ORF">CNMCM8927_008730</name>
</gene>
<keyword evidence="6" id="KW-0732">Signal</keyword>
<dbReference type="PANTHER" id="PTHR31001:SF90">
    <property type="entry name" value="CENTROMERE DNA-BINDING PROTEIN COMPLEX CBF3 SUBUNIT B"/>
    <property type="match status" value="1"/>
</dbReference>
<dbReference type="InterPro" id="IPR050613">
    <property type="entry name" value="Sec_Metabolite_Reg"/>
</dbReference>
<proteinExistence type="predicted"/>
<accession>A0AAN5YWA9</accession>
<dbReference type="EMBL" id="JAAAPU010000007">
    <property type="protein sequence ID" value="KAF4208781.1"/>
    <property type="molecule type" value="Genomic_DNA"/>
</dbReference>
<reference evidence="7" key="2">
    <citation type="submission" date="2020-04" db="EMBL/GenBank/DDBJ databases">
        <authorList>
            <person name="Santos R.A.C."/>
            <person name="Steenwyk J.L."/>
            <person name="Rivero-Menendez O."/>
            <person name="Mead M.E."/>
            <person name="Silva L.P."/>
            <person name="Bastos R.W."/>
            <person name="Alastruey-Izquierdo A."/>
            <person name="Goldman G.H."/>
            <person name="Rokas A."/>
        </authorList>
    </citation>
    <scope>NUCLEOTIDE SEQUENCE</scope>
    <source>
        <strain evidence="7">CNM-CM8927</strain>
    </source>
</reference>
<evidence type="ECO:0000256" key="3">
    <source>
        <dbReference type="ARBA" id="ARBA00023163"/>
    </source>
</evidence>
<dbReference type="AlphaFoldDB" id="A0AAN5YWA9"/>
<feature type="compositionally biased region" description="Polar residues" evidence="5">
    <location>
        <begin position="977"/>
        <end position="1001"/>
    </location>
</feature>
<keyword evidence="4" id="KW-0539">Nucleus</keyword>
<comment type="subcellular location">
    <subcellularLocation>
        <location evidence="1">Nucleus</location>
    </subcellularLocation>
</comment>
<evidence type="ECO:0000256" key="4">
    <source>
        <dbReference type="ARBA" id="ARBA00023242"/>
    </source>
</evidence>
<feature type="chain" id="PRO_5042930461" description="Transcription factor domain-containing protein" evidence="6">
    <location>
        <begin position="19"/>
        <end position="1039"/>
    </location>
</feature>
<name>A0AAN5YWA9_ASPLE</name>
<comment type="caution">
    <text evidence="7">The sequence shown here is derived from an EMBL/GenBank/DDBJ whole genome shotgun (WGS) entry which is preliminary data.</text>
</comment>
<feature type="compositionally biased region" description="Low complexity" evidence="5">
    <location>
        <begin position="1007"/>
        <end position="1017"/>
    </location>
</feature>
<feature type="region of interest" description="Disordered" evidence="5">
    <location>
        <begin position="292"/>
        <end position="321"/>
    </location>
</feature>
<dbReference type="CDD" id="cd12148">
    <property type="entry name" value="fungal_TF_MHR"/>
    <property type="match status" value="1"/>
</dbReference>
<dbReference type="PANTHER" id="PTHR31001">
    <property type="entry name" value="UNCHARACTERIZED TRANSCRIPTIONAL REGULATORY PROTEIN"/>
    <property type="match status" value="1"/>
</dbReference>
<evidence type="ECO:0000313" key="8">
    <source>
        <dbReference type="Proteomes" id="UP000649114"/>
    </source>
</evidence>
<evidence type="ECO:0000256" key="2">
    <source>
        <dbReference type="ARBA" id="ARBA00023015"/>
    </source>
</evidence>
<evidence type="ECO:0000256" key="5">
    <source>
        <dbReference type="SAM" id="MobiDB-lite"/>
    </source>
</evidence>
<evidence type="ECO:0008006" key="9">
    <source>
        <dbReference type="Google" id="ProtNLM"/>
    </source>
</evidence>
<feature type="signal peptide" evidence="6">
    <location>
        <begin position="1"/>
        <end position="18"/>
    </location>
</feature>
<reference evidence="7" key="1">
    <citation type="journal article" date="2020" name="bioRxiv">
        <title>Genomic and phenotypic heterogeneity of clinical isolates of the human pathogens Aspergillus fumigatus, Aspergillus lentulus and Aspergillus fumigatiaffinis.</title>
        <authorList>
            <person name="dos Santos R.A.C."/>
            <person name="Steenwyk J.L."/>
            <person name="Rivero-Menendez O."/>
            <person name="Mead M.E."/>
            <person name="Silva L.P."/>
            <person name="Bastos R.W."/>
            <person name="Alastruey-Izquierdo A."/>
            <person name="Goldman G.H."/>
            <person name="Rokas A."/>
        </authorList>
    </citation>
    <scope>NUCLEOTIDE SEQUENCE</scope>
    <source>
        <strain evidence="7">CNM-CM8927</strain>
    </source>
</reference>
<evidence type="ECO:0000256" key="6">
    <source>
        <dbReference type="SAM" id="SignalP"/>
    </source>
</evidence>
<keyword evidence="3" id="KW-0804">Transcription</keyword>
<dbReference type="InterPro" id="IPR049511">
    <property type="entry name" value="PGH-like_rpt"/>
</dbReference>
<dbReference type="Pfam" id="PF17660">
    <property type="entry name" value="BTRD1"/>
    <property type="match status" value="4"/>
</dbReference>
<evidence type="ECO:0000313" key="7">
    <source>
        <dbReference type="EMBL" id="KAF4208781.1"/>
    </source>
</evidence>
<dbReference type="Proteomes" id="UP000649114">
    <property type="component" value="Unassembled WGS sequence"/>
</dbReference>
<keyword evidence="2" id="KW-0805">Transcription regulation</keyword>
<dbReference type="GO" id="GO:0005634">
    <property type="term" value="C:nucleus"/>
    <property type="evidence" value="ECO:0007669"/>
    <property type="project" value="UniProtKB-SubCell"/>
</dbReference>
<organism evidence="7 8">
    <name type="scientific">Aspergillus lentulus</name>
    <dbReference type="NCBI Taxonomy" id="293939"/>
    <lineage>
        <taxon>Eukaryota</taxon>
        <taxon>Fungi</taxon>
        <taxon>Dikarya</taxon>
        <taxon>Ascomycota</taxon>
        <taxon>Pezizomycotina</taxon>
        <taxon>Eurotiomycetes</taxon>
        <taxon>Eurotiomycetidae</taxon>
        <taxon>Eurotiales</taxon>
        <taxon>Aspergillaceae</taxon>
        <taxon>Aspergillus</taxon>
        <taxon>Aspergillus subgen. Fumigati</taxon>
    </lineage>
</organism>
<protein>
    <recommendedName>
        <fullName evidence="9">Transcription factor domain-containing protein</fullName>
    </recommendedName>
</protein>
<evidence type="ECO:0000256" key="1">
    <source>
        <dbReference type="ARBA" id="ARBA00004123"/>
    </source>
</evidence>